<dbReference type="AlphaFoldDB" id="S9RXY6"/>
<organism evidence="2 3">
    <name type="scientific">Salipiger mucosus DSM 16094</name>
    <dbReference type="NCBI Taxonomy" id="1123237"/>
    <lineage>
        <taxon>Bacteria</taxon>
        <taxon>Pseudomonadati</taxon>
        <taxon>Pseudomonadota</taxon>
        <taxon>Alphaproteobacteria</taxon>
        <taxon>Rhodobacterales</taxon>
        <taxon>Roseobacteraceae</taxon>
        <taxon>Salipiger</taxon>
    </lineage>
</organism>
<keyword evidence="3" id="KW-1185">Reference proteome</keyword>
<accession>S9RXY6</accession>
<proteinExistence type="predicted"/>
<dbReference type="InterPro" id="IPR036844">
    <property type="entry name" value="Hint_dom_sf"/>
</dbReference>
<dbReference type="SMART" id="SM00306">
    <property type="entry name" value="HintN"/>
    <property type="match status" value="1"/>
</dbReference>
<name>S9RXY6_9RHOB</name>
<dbReference type="Gene3D" id="2.170.16.10">
    <property type="entry name" value="Hedgehog/Intein (Hint) domain"/>
    <property type="match status" value="1"/>
</dbReference>
<dbReference type="STRING" id="1123237.Salmuc_04437"/>
<gene>
    <name evidence="2" type="ORF">Salmuc_04437</name>
</gene>
<sequence length="338" mass="36389">MPTYSFSALGIDQLVLSGPDPFSSNASRNSDVYGNTTLRLVEGADYATLVLSDDESQLHDGDGNQELAQPVTFNGMNWGAGTEVEAEYSYVLRPQGSSDPAEQITVYVLEFEGDVQGIATSARLSPETTYGFVNAAPSSDDPTVPYAELAVCFARGTLIETPRGPRPVETLRPGDRITSVDNGAVPIVWIGRQVVQGHGRAAPVELAAGSLGNAASLRLSPQHRVMVRLNGTERLVAAKALAGQPGIALRRCHAVEYWHLLCERHEVLFAQGAAVESMLPGPQALRALPPAARAEIEGLLPGLVRRRSVLWPPARRLLRPGRWRARGLRLLPGTARVH</sequence>
<reference evidence="3" key="1">
    <citation type="journal article" date="2014" name="Stand. Genomic Sci.">
        <title>Genome sequence of the exopolysaccharide-producing Salipiger mucosus type strain (DSM 16094(T)), a moderately halophilic member of the Roseobacter clade.</title>
        <authorList>
            <person name="Riedel T."/>
            <person name="Spring S."/>
            <person name="Fiebig A."/>
            <person name="Petersen J."/>
            <person name="Kyrpides N.C."/>
            <person name="Goker M."/>
            <person name="Klenk H.P."/>
        </authorList>
    </citation>
    <scope>NUCLEOTIDE SEQUENCE [LARGE SCALE GENOMIC DNA]</scope>
    <source>
        <strain evidence="3">DSM 16094</strain>
    </source>
</reference>
<dbReference type="Pfam" id="PF13403">
    <property type="entry name" value="Hint_2"/>
    <property type="match status" value="1"/>
</dbReference>
<dbReference type="Proteomes" id="UP000015347">
    <property type="component" value="Unassembled WGS sequence"/>
</dbReference>
<evidence type="ECO:0000313" key="3">
    <source>
        <dbReference type="Proteomes" id="UP000015347"/>
    </source>
</evidence>
<dbReference type="InterPro" id="IPR028992">
    <property type="entry name" value="Hedgehog/Intein_dom"/>
</dbReference>
<comment type="caution">
    <text evidence="2">The sequence shown here is derived from an EMBL/GenBank/DDBJ whole genome shotgun (WGS) entry which is preliminary data.</text>
</comment>
<dbReference type="InterPro" id="IPR003587">
    <property type="entry name" value="Hint_dom_N"/>
</dbReference>
<protein>
    <recommendedName>
        <fullName evidence="1">Hint domain-containing protein</fullName>
    </recommendedName>
</protein>
<dbReference type="HOGENOM" id="CLU_052810_4_0_5"/>
<feature type="domain" description="Hint" evidence="1">
    <location>
        <begin position="150"/>
        <end position="251"/>
    </location>
</feature>
<dbReference type="eggNOG" id="COG2931">
    <property type="taxonomic scope" value="Bacteria"/>
</dbReference>
<evidence type="ECO:0000259" key="1">
    <source>
        <dbReference type="SMART" id="SM00306"/>
    </source>
</evidence>
<dbReference type="RefSeq" id="WP_020039017.1">
    <property type="nucleotide sequence ID" value="NZ_KE557279.1"/>
</dbReference>
<dbReference type="SUPFAM" id="SSF51294">
    <property type="entry name" value="Hedgehog/intein (Hint) domain"/>
    <property type="match status" value="1"/>
</dbReference>
<evidence type="ECO:0000313" key="2">
    <source>
        <dbReference type="EMBL" id="EPX78854.1"/>
    </source>
</evidence>
<dbReference type="EMBL" id="APVH01000038">
    <property type="protein sequence ID" value="EPX78854.1"/>
    <property type="molecule type" value="Genomic_DNA"/>
</dbReference>